<dbReference type="NCBIfam" id="TIGR01814">
    <property type="entry name" value="kynureninase"/>
    <property type="match status" value="1"/>
</dbReference>
<comment type="similarity">
    <text evidence="4">Belongs to the kynureninase family.</text>
</comment>
<keyword evidence="3 4" id="KW-0663">Pyridoxal phosphate</keyword>
<keyword evidence="2 4" id="KW-0378">Hydrolase</keyword>
<dbReference type="HAMAP" id="MF_01970">
    <property type="entry name" value="Kynureninase"/>
    <property type="match status" value="1"/>
</dbReference>
<dbReference type="PIRSF" id="PIRSF038800">
    <property type="entry name" value="KYNU"/>
    <property type="match status" value="1"/>
</dbReference>
<comment type="catalytic activity">
    <reaction evidence="4">
        <text>L-kynurenine + H2O = anthranilate + L-alanine + H(+)</text>
        <dbReference type="Rhea" id="RHEA:16813"/>
        <dbReference type="ChEBI" id="CHEBI:15377"/>
        <dbReference type="ChEBI" id="CHEBI:15378"/>
        <dbReference type="ChEBI" id="CHEBI:16567"/>
        <dbReference type="ChEBI" id="CHEBI:57959"/>
        <dbReference type="ChEBI" id="CHEBI:57972"/>
        <dbReference type="EC" id="3.7.1.3"/>
    </reaction>
</comment>
<protein>
    <recommendedName>
        <fullName evidence="4">Kynureninase</fullName>
        <ecNumber evidence="4">3.7.1.3</ecNumber>
    </recommendedName>
</protein>
<keyword evidence="1 4" id="KW-0662">Pyridine nucleotide biosynthesis</keyword>
<dbReference type="Proteomes" id="UP001056855">
    <property type="component" value="Chromosome"/>
</dbReference>
<organism evidence="7 8">
    <name type="scientific">Natronosalvus rutilus</name>
    <dbReference type="NCBI Taxonomy" id="2953753"/>
    <lineage>
        <taxon>Archaea</taxon>
        <taxon>Methanobacteriati</taxon>
        <taxon>Methanobacteriota</taxon>
        <taxon>Stenosarchaea group</taxon>
        <taxon>Halobacteria</taxon>
        <taxon>Halobacteriales</taxon>
        <taxon>Natrialbaceae</taxon>
        <taxon>Natronosalvus</taxon>
    </lineage>
</organism>
<dbReference type="Gene3D" id="3.90.1150.10">
    <property type="entry name" value="Aspartate Aminotransferase, domain 1"/>
    <property type="match status" value="1"/>
</dbReference>
<accession>A0A9E7SU14</accession>
<feature type="region of interest" description="Disordered" evidence="6">
    <location>
        <begin position="1"/>
        <end position="45"/>
    </location>
</feature>
<name>A0A9E7SU14_9EURY</name>
<dbReference type="PANTHER" id="PTHR14084:SF0">
    <property type="entry name" value="KYNURENINASE"/>
    <property type="match status" value="1"/>
</dbReference>
<evidence type="ECO:0000256" key="1">
    <source>
        <dbReference type="ARBA" id="ARBA00022642"/>
    </source>
</evidence>
<evidence type="ECO:0000256" key="5">
    <source>
        <dbReference type="RuleBase" id="RU004508"/>
    </source>
</evidence>
<dbReference type="InterPro" id="IPR015422">
    <property type="entry name" value="PyrdxlP-dep_Trfase_small"/>
</dbReference>
<dbReference type="InterPro" id="IPR015421">
    <property type="entry name" value="PyrdxlP-dep_Trfase_major"/>
</dbReference>
<dbReference type="InterPro" id="IPR000653">
    <property type="entry name" value="DegT/StrS_aminotransferase"/>
</dbReference>
<comment type="catalytic activity">
    <reaction evidence="4">
        <text>3-hydroxy-L-kynurenine + H2O = 3-hydroxyanthranilate + L-alanine + H(+)</text>
        <dbReference type="Rhea" id="RHEA:25143"/>
        <dbReference type="ChEBI" id="CHEBI:15377"/>
        <dbReference type="ChEBI" id="CHEBI:15378"/>
        <dbReference type="ChEBI" id="CHEBI:36559"/>
        <dbReference type="ChEBI" id="CHEBI:57972"/>
        <dbReference type="ChEBI" id="CHEBI:58125"/>
        <dbReference type="EC" id="3.7.1.3"/>
    </reaction>
</comment>
<dbReference type="GO" id="GO:0005737">
    <property type="term" value="C:cytoplasm"/>
    <property type="evidence" value="ECO:0007669"/>
    <property type="project" value="InterPro"/>
</dbReference>
<dbReference type="AlphaFoldDB" id="A0A9E7SU14"/>
<comment type="subunit">
    <text evidence="4">Homodimer.</text>
</comment>
<dbReference type="GO" id="GO:0043420">
    <property type="term" value="P:anthranilate metabolic process"/>
    <property type="evidence" value="ECO:0007669"/>
    <property type="project" value="TreeGrafter"/>
</dbReference>
<comment type="function">
    <text evidence="4">Catalyzes the cleavage of L-kynurenine (L-Kyn) and L-3-hydroxykynurenine (L-3OHKyn) into anthranilic acid (AA) and 3-hydroxyanthranilic acid (3-OHAA), respectively.</text>
</comment>
<comment type="pathway">
    <text evidence="4">Amino-acid degradation; L-kynurenine degradation; L-alanine and anthranilate from L-kynurenine: step 1/1.</text>
</comment>
<dbReference type="EC" id="3.7.1.3" evidence="4"/>
<dbReference type="GeneID" id="73291392"/>
<reference evidence="7" key="1">
    <citation type="submission" date="2022-06" db="EMBL/GenBank/DDBJ databases">
        <title>Diverse halophilic archaea isolated from saline environments.</title>
        <authorList>
            <person name="Cui H.-L."/>
        </authorList>
    </citation>
    <scope>NUCLEOTIDE SEQUENCE</scope>
    <source>
        <strain evidence="7">WLHS1</strain>
    </source>
</reference>
<sequence length="444" mass="48323">MNGGGREGEDMSDPEGGSGPDSDREFDASESTARELDASDPLAGFRDRFDVPDTCYLDGNSLGPASDEAVAALEHVVEEWRTLGVRGWTEGDPPWFWYGERLGDRLAPMVGANPDEVVVGNSTTVNIHTLIGTFLEAADGDTVVVNELDFPTDHYAIASQLRAHRLDPDEHLVRVESEDGRTIDEDAIRAAVDDETAIVFFPSVLYRSGQLFDLEALTEIAHEHDAFAGFDLAHSVGAMTHDLSGIGADFAVWCHYKYCNAGPGAVAGLYVNERHFGTRPGLAGWWGHEKETQFDLNLEYTPATSAGAWQIGTIPIFSAAPLDGALSILEEAGLEAIRRKSVALTEYLVELTDESLSEYGVDVGTPRDADRRGGHVALEHEQAYALGAALRERGYVVDVRPPNVVRVCPAPLYMGYHDVWTFVDVVETLFEENLLEAADPDAVT</sequence>
<dbReference type="InterPro" id="IPR015424">
    <property type="entry name" value="PyrdxlP-dep_Trfase"/>
</dbReference>
<dbReference type="PANTHER" id="PTHR14084">
    <property type="entry name" value="KYNURENINASE"/>
    <property type="match status" value="1"/>
</dbReference>
<comment type="cofactor">
    <cofactor evidence="4">
        <name>pyridoxal 5'-phosphate</name>
        <dbReference type="ChEBI" id="CHEBI:597326"/>
    </cofactor>
</comment>
<comment type="similarity">
    <text evidence="5">Belongs to the DegT/DnrJ/EryC1 family.</text>
</comment>
<evidence type="ECO:0000313" key="7">
    <source>
        <dbReference type="EMBL" id="UTF53080.1"/>
    </source>
</evidence>
<dbReference type="Gene3D" id="3.40.640.10">
    <property type="entry name" value="Type I PLP-dependent aspartate aminotransferase-like (Major domain)"/>
    <property type="match status" value="1"/>
</dbReference>
<comment type="pathway">
    <text evidence="4">Cofactor biosynthesis; NAD(+) biosynthesis; quinolinate from L-kynurenine: step 2/3.</text>
</comment>
<gene>
    <name evidence="7" type="primary">kynU</name>
    <name evidence="7" type="ORF">NGM29_15060</name>
</gene>
<dbReference type="GO" id="GO:0009435">
    <property type="term" value="P:NAD+ biosynthetic process"/>
    <property type="evidence" value="ECO:0007669"/>
    <property type="project" value="InterPro"/>
</dbReference>
<evidence type="ECO:0000256" key="3">
    <source>
        <dbReference type="ARBA" id="ARBA00022898"/>
    </source>
</evidence>
<evidence type="ECO:0000256" key="6">
    <source>
        <dbReference type="SAM" id="MobiDB-lite"/>
    </source>
</evidence>
<dbReference type="KEGG" id="sawl:NGM29_15060"/>
<dbReference type="SUPFAM" id="SSF53383">
    <property type="entry name" value="PLP-dependent transferases"/>
    <property type="match status" value="1"/>
</dbReference>
<evidence type="ECO:0000256" key="2">
    <source>
        <dbReference type="ARBA" id="ARBA00022801"/>
    </source>
</evidence>
<evidence type="ECO:0000256" key="4">
    <source>
        <dbReference type="PIRNR" id="PIRNR038800"/>
    </source>
</evidence>
<dbReference type="GO" id="GO:0030170">
    <property type="term" value="F:pyridoxal phosphate binding"/>
    <property type="evidence" value="ECO:0007669"/>
    <property type="project" value="InterPro"/>
</dbReference>
<dbReference type="InterPro" id="IPR010111">
    <property type="entry name" value="Kynureninase"/>
</dbReference>
<dbReference type="EMBL" id="CP100355">
    <property type="protein sequence ID" value="UTF53080.1"/>
    <property type="molecule type" value="Genomic_DNA"/>
</dbReference>
<feature type="compositionally biased region" description="Basic and acidic residues" evidence="6">
    <location>
        <begin position="21"/>
        <end position="37"/>
    </location>
</feature>
<dbReference type="RefSeq" id="WP_254157222.1">
    <property type="nucleotide sequence ID" value="NZ_CP100355.1"/>
</dbReference>
<dbReference type="GO" id="GO:0019441">
    <property type="term" value="P:L-tryptophan catabolic process to kynurenine"/>
    <property type="evidence" value="ECO:0007669"/>
    <property type="project" value="TreeGrafter"/>
</dbReference>
<evidence type="ECO:0000313" key="8">
    <source>
        <dbReference type="Proteomes" id="UP001056855"/>
    </source>
</evidence>
<dbReference type="GO" id="GO:0030429">
    <property type="term" value="F:kynureninase activity"/>
    <property type="evidence" value="ECO:0007669"/>
    <property type="project" value="UniProtKB-EC"/>
</dbReference>
<dbReference type="Pfam" id="PF01041">
    <property type="entry name" value="DegT_DnrJ_EryC1"/>
    <property type="match status" value="1"/>
</dbReference>
<keyword evidence="8" id="KW-1185">Reference proteome</keyword>
<dbReference type="Pfam" id="PF22580">
    <property type="entry name" value="KYNU_C"/>
    <property type="match status" value="1"/>
</dbReference>
<proteinExistence type="inferred from homology"/>